<dbReference type="GO" id="GO:0016987">
    <property type="term" value="F:sigma factor activity"/>
    <property type="evidence" value="ECO:0007669"/>
    <property type="project" value="UniProtKB-KW"/>
</dbReference>
<dbReference type="Pfam" id="PF04542">
    <property type="entry name" value="Sigma70_r2"/>
    <property type="match status" value="1"/>
</dbReference>
<feature type="compositionally biased region" description="Basic and acidic residues" evidence="5">
    <location>
        <begin position="236"/>
        <end position="251"/>
    </location>
</feature>
<dbReference type="SUPFAM" id="SSF88659">
    <property type="entry name" value="Sigma3 and sigma4 domains of RNA polymerase sigma factors"/>
    <property type="match status" value="1"/>
</dbReference>
<evidence type="ECO:0000256" key="5">
    <source>
        <dbReference type="SAM" id="MobiDB-lite"/>
    </source>
</evidence>
<dbReference type="PANTHER" id="PTHR43133:SF66">
    <property type="entry name" value="ECF RNA POLYMERASE SIGMA FACTOR SIGK"/>
    <property type="match status" value="1"/>
</dbReference>
<evidence type="ECO:0000256" key="1">
    <source>
        <dbReference type="ARBA" id="ARBA00010641"/>
    </source>
</evidence>
<evidence type="ECO:0000313" key="8">
    <source>
        <dbReference type="EMBL" id="SFE10274.1"/>
    </source>
</evidence>
<dbReference type="InterPro" id="IPR014284">
    <property type="entry name" value="RNA_pol_sigma-70_dom"/>
</dbReference>
<organism evidence="8 9">
    <name type="scientific">Actinacidiphila alni</name>
    <dbReference type="NCBI Taxonomy" id="380248"/>
    <lineage>
        <taxon>Bacteria</taxon>
        <taxon>Bacillati</taxon>
        <taxon>Actinomycetota</taxon>
        <taxon>Actinomycetes</taxon>
        <taxon>Kitasatosporales</taxon>
        <taxon>Streptomycetaceae</taxon>
        <taxon>Actinacidiphila</taxon>
    </lineage>
</organism>
<evidence type="ECO:0000313" key="9">
    <source>
        <dbReference type="Proteomes" id="UP000199323"/>
    </source>
</evidence>
<dbReference type="Gene3D" id="1.10.10.10">
    <property type="entry name" value="Winged helix-like DNA-binding domain superfamily/Winged helix DNA-binding domain"/>
    <property type="match status" value="1"/>
</dbReference>
<feature type="compositionally biased region" description="Basic and acidic residues" evidence="5">
    <location>
        <begin position="260"/>
        <end position="287"/>
    </location>
</feature>
<dbReference type="InterPro" id="IPR036388">
    <property type="entry name" value="WH-like_DNA-bd_sf"/>
</dbReference>
<protein>
    <submittedName>
        <fullName evidence="8">RNA polymerase sigma factor, sigma-70 family</fullName>
    </submittedName>
</protein>
<keyword evidence="4" id="KW-0804">Transcription</keyword>
<dbReference type="Gene3D" id="1.10.1740.10">
    <property type="match status" value="1"/>
</dbReference>
<dbReference type="EMBL" id="FONG01000001">
    <property type="protein sequence ID" value="SFE10274.1"/>
    <property type="molecule type" value="Genomic_DNA"/>
</dbReference>
<name>A0A1I1XSN0_9ACTN</name>
<dbReference type="InterPro" id="IPR007627">
    <property type="entry name" value="RNA_pol_sigma70_r2"/>
</dbReference>
<dbReference type="GO" id="GO:0006352">
    <property type="term" value="P:DNA-templated transcription initiation"/>
    <property type="evidence" value="ECO:0007669"/>
    <property type="project" value="InterPro"/>
</dbReference>
<dbReference type="Proteomes" id="UP000199323">
    <property type="component" value="Unassembled WGS sequence"/>
</dbReference>
<keyword evidence="9" id="KW-1185">Reference proteome</keyword>
<dbReference type="AlphaFoldDB" id="A0A1I1XSN0"/>
<feature type="domain" description="RNA polymerase sigma-70 region 2" evidence="6">
    <location>
        <begin position="47"/>
        <end position="111"/>
    </location>
</feature>
<dbReference type="InterPro" id="IPR039425">
    <property type="entry name" value="RNA_pol_sigma-70-like"/>
</dbReference>
<keyword evidence="2" id="KW-0805">Transcription regulation</keyword>
<dbReference type="InterPro" id="IPR013324">
    <property type="entry name" value="RNA_pol_sigma_r3/r4-like"/>
</dbReference>
<dbReference type="SUPFAM" id="SSF88946">
    <property type="entry name" value="Sigma2 domain of RNA polymerase sigma factors"/>
    <property type="match status" value="1"/>
</dbReference>
<dbReference type="GO" id="GO:0003677">
    <property type="term" value="F:DNA binding"/>
    <property type="evidence" value="ECO:0007669"/>
    <property type="project" value="InterPro"/>
</dbReference>
<dbReference type="InterPro" id="IPR013325">
    <property type="entry name" value="RNA_pol_sigma_r2"/>
</dbReference>
<dbReference type="InterPro" id="IPR013249">
    <property type="entry name" value="RNA_pol_sigma70_r4_t2"/>
</dbReference>
<evidence type="ECO:0000259" key="6">
    <source>
        <dbReference type="Pfam" id="PF04542"/>
    </source>
</evidence>
<dbReference type="PANTHER" id="PTHR43133">
    <property type="entry name" value="RNA POLYMERASE ECF-TYPE SIGMA FACTO"/>
    <property type="match status" value="1"/>
</dbReference>
<proteinExistence type="inferred from homology"/>
<feature type="region of interest" description="Disordered" evidence="5">
    <location>
        <begin position="200"/>
        <end position="307"/>
    </location>
</feature>
<evidence type="ECO:0000259" key="7">
    <source>
        <dbReference type="Pfam" id="PF08281"/>
    </source>
</evidence>
<dbReference type="STRING" id="380248.SAMN05216251_101516"/>
<gene>
    <name evidence="8" type="ORF">SAMN05216251_101516</name>
</gene>
<reference evidence="8 9" key="1">
    <citation type="submission" date="2016-10" db="EMBL/GenBank/DDBJ databases">
        <authorList>
            <person name="de Groot N.N."/>
        </authorList>
    </citation>
    <scope>NUCLEOTIDE SEQUENCE [LARGE SCALE GENOMIC DNA]</scope>
    <source>
        <strain evidence="8 9">CGMCC 4.3510</strain>
    </source>
</reference>
<keyword evidence="3" id="KW-0731">Sigma factor</keyword>
<accession>A0A1I1XSN0</accession>
<feature type="domain" description="RNA polymerase sigma factor 70 region 4 type 2" evidence="7">
    <location>
        <begin position="145"/>
        <end position="195"/>
    </location>
</feature>
<dbReference type="Pfam" id="PF08281">
    <property type="entry name" value="Sigma70_r4_2"/>
    <property type="match status" value="1"/>
</dbReference>
<evidence type="ECO:0000256" key="4">
    <source>
        <dbReference type="ARBA" id="ARBA00023163"/>
    </source>
</evidence>
<sequence>MRGAATYEEDAVVRAGARRRGRTDGGDLGRAVTRARAGDEAAFTVVYREVQPMLLGFLRGLVGDDADDIASDTWHDIVRDLHAFRGDGAAFRGWAATIARHRALDHIRRVKSRPRTTVLDPAAVEPVAVPDSAGTALENLSTARALAMIAELPRDQAEAVLLRVVIGLSGPAAADVLGKRPGAVRTAAYRGLRRLAQQLGGTARDMTRDADPSAVPAEDVRGDAARPGAVRQGGGLRRDDVASGAEPRGDDDGAADPSADADRETGADTEVDASKDADGDTDTDARGDGGLGRGGAGTVASDDAGES</sequence>
<evidence type="ECO:0000256" key="3">
    <source>
        <dbReference type="ARBA" id="ARBA00023082"/>
    </source>
</evidence>
<evidence type="ECO:0000256" key="2">
    <source>
        <dbReference type="ARBA" id="ARBA00023015"/>
    </source>
</evidence>
<feature type="compositionally biased region" description="Gly residues" evidence="5">
    <location>
        <begin position="288"/>
        <end position="297"/>
    </location>
</feature>
<comment type="similarity">
    <text evidence="1">Belongs to the sigma-70 factor family. ECF subfamily.</text>
</comment>
<dbReference type="NCBIfam" id="TIGR02937">
    <property type="entry name" value="sigma70-ECF"/>
    <property type="match status" value="1"/>
</dbReference>